<dbReference type="AlphaFoldDB" id="A0A8X6X529"/>
<evidence type="ECO:0000313" key="2">
    <source>
        <dbReference type="Proteomes" id="UP000886998"/>
    </source>
</evidence>
<accession>A0A8X6X529</accession>
<reference evidence="1" key="1">
    <citation type="submission" date="2020-08" db="EMBL/GenBank/DDBJ databases">
        <title>Multicomponent nature underlies the extraordinary mechanical properties of spider dragline silk.</title>
        <authorList>
            <person name="Kono N."/>
            <person name="Nakamura H."/>
            <person name="Mori M."/>
            <person name="Yoshida Y."/>
            <person name="Ohtoshi R."/>
            <person name="Malay A.D."/>
            <person name="Moran D.A.P."/>
            <person name="Tomita M."/>
            <person name="Numata K."/>
            <person name="Arakawa K."/>
        </authorList>
    </citation>
    <scope>NUCLEOTIDE SEQUENCE</scope>
</reference>
<dbReference type="Proteomes" id="UP000886998">
    <property type="component" value="Unassembled WGS sequence"/>
</dbReference>
<protein>
    <submittedName>
        <fullName evidence="1">Uncharacterized protein</fullName>
    </submittedName>
</protein>
<keyword evidence="2" id="KW-1185">Reference proteome</keyword>
<dbReference type="EMBL" id="BMAV01005311">
    <property type="protein sequence ID" value="GFY46317.1"/>
    <property type="molecule type" value="Genomic_DNA"/>
</dbReference>
<proteinExistence type="predicted"/>
<evidence type="ECO:0000313" key="1">
    <source>
        <dbReference type="EMBL" id="GFY46317.1"/>
    </source>
</evidence>
<organism evidence="1 2">
    <name type="scientific">Trichonephila inaurata madagascariensis</name>
    <dbReference type="NCBI Taxonomy" id="2747483"/>
    <lineage>
        <taxon>Eukaryota</taxon>
        <taxon>Metazoa</taxon>
        <taxon>Ecdysozoa</taxon>
        <taxon>Arthropoda</taxon>
        <taxon>Chelicerata</taxon>
        <taxon>Arachnida</taxon>
        <taxon>Araneae</taxon>
        <taxon>Araneomorphae</taxon>
        <taxon>Entelegynae</taxon>
        <taxon>Araneoidea</taxon>
        <taxon>Nephilidae</taxon>
        <taxon>Trichonephila</taxon>
        <taxon>Trichonephila inaurata</taxon>
    </lineage>
</organism>
<gene>
    <name evidence="1" type="ORF">TNIN_381081</name>
</gene>
<name>A0A8X6X529_9ARAC</name>
<sequence>MQPQSSGLGISEGMHRKWGVNALSNNWVRFGLKRCTGNDLFLNGCSISLREINPYRSSIVRSFISILWFFPRVENVALDFQRSYRFDYCNKT</sequence>
<comment type="caution">
    <text evidence="1">The sequence shown here is derived from an EMBL/GenBank/DDBJ whole genome shotgun (WGS) entry which is preliminary data.</text>
</comment>